<feature type="transmembrane region" description="Helical" evidence="10">
    <location>
        <begin position="6"/>
        <end position="29"/>
    </location>
</feature>
<feature type="transmembrane region" description="Helical" evidence="10">
    <location>
        <begin position="112"/>
        <end position="133"/>
    </location>
</feature>
<comment type="caution">
    <text evidence="12">The sequence shown here is derived from an EMBL/GenBank/DDBJ whole genome shotgun (WGS) entry which is preliminary data.</text>
</comment>
<keyword evidence="5 10" id="KW-0472">Membrane</keyword>
<feature type="domain" description="Palmitoyltransferase DHHC" evidence="11">
    <location>
        <begin position="158"/>
        <end position="298"/>
    </location>
</feature>
<feature type="transmembrane region" description="Helical" evidence="10">
    <location>
        <begin position="200"/>
        <end position="222"/>
    </location>
</feature>
<dbReference type="EMBL" id="ML996091">
    <property type="protein sequence ID" value="KAF2149340.1"/>
    <property type="molecule type" value="Genomic_DNA"/>
</dbReference>
<keyword evidence="13" id="KW-1185">Reference proteome</keyword>
<dbReference type="InterPro" id="IPR001594">
    <property type="entry name" value="Palmitoyltrfase_DHHC"/>
</dbReference>
<comment type="domain">
    <text evidence="10">The DHHC domain is required for palmitoyltransferase activity.</text>
</comment>
<evidence type="ECO:0000256" key="10">
    <source>
        <dbReference type="RuleBase" id="RU079119"/>
    </source>
</evidence>
<sequence>MELLVKVLIGVGVISGITFILLFGQLPALRKTPIGWLQRLLAVHIPYVFDTFDQRFTGGILVRSIRQLTNYLFYKRNPVVLIIFLGILSTATFLFLSASWSQLSNLQLLPVLLIVPAPYIFTYLCATSTSIYITAANHARRMTDYPYDHALFHPGISCTTCKLPKPARSKHCSLCEACVSRSDHHCPWVNNCLGRENYRWFLALLLSLWVLESYGAYLGYTVLSPWLKFSTLSGLSFRSAEFWNRLALIIMSATNAGGLSIAGVTILAFTTAPLPLGLLGYHVYLVWAGTTTNENSKWDYLGEDMGDGIVWKGKRTEVTAYKRRLAESRGEVAKVVEEVHVDWPIETDQVVVTTTDGLPPRGCEHLYEQVFSLKAVENLYDLGFWDNLMYVLRGR</sequence>
<comment type="subcellular location">
    <subcellularLocation>
        <location evidence="1">Membrane</location>
        <topology evidence="1">Multi-pass membrane protein</topology>
    </subcellularLocation>
</comment>
<organism evidence="12 13">
    <name type="scientific">Myriangium duriaei CBS 260.36</name>
    <dbReference type="NCBI Taxonomy" id="1168546"/>
    <lineage>
        <taxon>Eukaryota</taxon>
        <taxon>Fungi</taxon>
        <taxon>Dikarya</taxon>
        <taxon>Ascomycota</taxon>
        <taxon>Pezizomycotina</taxon>
        <taxon>Dothideomycetes</taxon>
        <taxon>Dothideomycetidae</taxon>
        <taxon>Myriangiales</taxon>
        <taxon>Myriangiaceae</taxon>
        <taxon>Myriangium</taxon>
    </lineage>
</organism>
<dbReference type="InterPro" id="IPR039859">
    <property type="entry name" value="PFA4/ZDH16/20/ERF2-like"/>
</dbReference>
<name>A0A9P4MD01_9PEZI</name>
<dbReference type="GO" id="GO:0006612">
    <property type="term" value="P:protein targeting to membrane"/>
    <property type="evidence" value="ECO:0007669"/>
    <property type="project" value="TreeGrafter"/>
</dbReference>
<keyword evidence="7" id="KW-0449">Lipoprotein</keyword>
<dbReference type="PANTHER" id="PTHR22883">
    <property type="entry name" value="ZINC FINGER DHHC DOMAIN CONTAINING PROTEIN"/>
    <property type="match status" value="1"/>
</dbReference>
<keyword evidence="3 10" id="KW-0812">Transmembrane</keyword>
<protein>
    <recommendedName>
        <fullName evidence="10">Palmitoyltransferase</fullName>
        <ecNumber evidence="10">2.3.1.225</ecNumber>
    </recommendedName>
</protein>
<evidence type="ECO:0000256" key="6">
    <source>
        <dbReference type="ARBA" id="ARBA00023139"/>
    </source>
</evidence>
<dbReference type="GO" id="GO:0019706">
    <property type="term" value="F:protein-cysteine S-palmitoyltransferase activity"/>
    <property type="evidence" value="ECO:0007669"/>
    <property type="project" value="UniProtKB-EC"/>
</dbReference>
<reference evidence="12" key="1">
    <citation type="journal article" date="2020" name="Stud. Mycol.">
        <title>101 Dothideomycetes genomes: a test case for predicting lifestyles and emergence of pathogens.</title>
        <authorList>
            <person name="Haridas S."/>
            <person name="Albert R."/>
            <person name="Binder M."/>
            <person name="Bloem J."/>
            <person name="Labutti K."/>
            <person name="Salamov A."/>
            <person name="Andreopoulos B."/>
            <person name="Baker S."/>
            <person name="Barry K."/>
            <person name="Bills G."/>
            <person name="Bluhm B."/>
            <person name="Cannon C."/>
            <person name="Castanera R."/>
            <person name="Culley D."/>
            <person name="Daum C."/>
            <person name="Ezra D."/>
            <person name="Gonzalez J."/>
            <person name="Henrissat B."/>
            <person name="Kuo A."/>
            <person name="Liang C."/>
            <person name="Lipzen A."/>
            <person name="Lutzoni F."/>
            <person name="Magnuson J."/>
            <person name="Mondo S."/>
            <person name="Nolan M."/>
            <person name="Ohm R."/>
            <person name="Pangilinan J."/>
            <person name="Park H.-J."/>
            <person name="Ramirez L."/>
            <person name="Alfaro M."/>
            <person name="Sun H."/>
            <person name="Tritt A."/>
            <person name="Yoshinaga Y."/>
            <person name="Zwiers L.-H."/>
            <person name="Turgeon B."/>
            <person name="Goodwin S."/>
            <person name="Spatafora J."/>
            <person name="Crous P."/>
            <person name="Grigoriev I."/>
        </authorList>
    </citation>
    <scope>NUCLEOTIDE SEQUENCE</scope>
    <source>
        <strain evidence="12">CBS 260.36</strain>
    </source>
</reference>
<dbReference type="GO" id="GO:0016020">
    <property type="term" value="C:membrane"/>
    <property type="evidence" value="ECO:0007669"/>
    <property type="project" value="UniProtKB-SubCell"/>
</dbReference>
<comment type="similarity">
    <text evidence="10">Belongs to the DHHC palmitoyltransferase family.</text>
</comment>
<dbReference type="Pfam" id="PF01529">
    <property type="entry name" value="DHHC"/>
    <property type="match status" value="1"/>
</dbReference>
<dbReference type="PROSITE" id="PS50216">
    <property type="entry name" value="DHHC"/>
    <property type="match status" value="1"/>
</dbReference>
<evidence type="ECO:0000256" key="2">
    <source>
        <dbReference type="ARBA" id="ARBA00022679"/>
    </source>
</evidence>
<dbReference type="GO" id="GO:0005794">
    <property type="term" value="C:Golgi apparatus"/>
    <property type="evidence" value="ECO:0007669"/>
    <property type="project" value="TreeGrafter"/>
</dbReference>
<evidence type="ECO:0000256" key="3">
    <source>
        <dbReference type="ARBA" id="ARBA00022692"/>
    </source>
</evidence>
<accession>A0A9P4MD01</accession>
<evidence type="ECO:0000256" key="5">
    <source>
        <dbReference type="ARBA" id="ARBA00023136"/>
    </source>
</evidence>
<dbReference type="AlphaFoldDB" id="A0A9P4MD01"/>
<proteinExistence type="inferred from homology"/>
<dbReference type="OrthoDB" id="9909019at2759"/>
<evidence type="ECO:0000313" key="12">
    <source>
        <dbReference type="EMBL" id="KAF2149340.1"/>
    </source>
</evidence>
<gene>
    <name evidence="12" type="ORF">K461DRAFT_287960</name>
</gene>
<dbReference type="Proteomes" id="UP000799439">
    <property type="component" value="Unassembled WGS sequence"/>
</dbReference>
<evidence type="ECO:0000256" key="9">
    <source>
        <dbReference type="ARBA" id="ARBA00048048"/>
    </source>
</evidence>
<feature type="transmembrane region" description="Helical" evidence="10">
    <location>
        <begin position="79"/>
        <end position="100"/>
    </location>
</feature>
<evidence type="ECO:0000256" key="7">
    <source>
        <dbReference type="ARBA" id="ARBA00023288"/>
    </source>
</evidence>
<comment type="catalytic activity">
    <reaction evidence="9 10">
        <text>L-cysteinyl-[protein] + hexadecanoyl-CoA = S-hexadecanoyl-L-cysteinyl-[protein] + CoA</text>
        <dbReference type="Rhea" id="RHEA:36683"/>
        <dbReference type="Rhea" id="RHEA-COMP:10131"/>
        <dbReference type="Rhea" id="RHEA-COMP:11032"/>
        <dbReference type="ChEBI" id="CHEBI:29950"/>
        <dbReference type="ChEBI" id="CHEBI:57287"/>
        <dbReference type="ChEBI" id="CHEBI:57379"/>
        <dbReference type="ChEBI" id="CHEBI:74151"/>
        <dbReference type="EC" id="2.3.1.225"/>
    </reaction>
</comment>
<keyword evidence="4 10" id="KW-1133">Transmembrane helix</keyword>
<keyword evidence="2 10" id="KW-0808">Transferase</keyword>
<dbReference type="GO" id="GO:0005783">
    <property type="term" value="C:endoplasmic reticulum"/>
    <property type="evidence" value="ECO:0007669"/>
    <property type="project" value="TreeGrafter"/>
</dbReference>
<evidence type="ECO:0000313" key="13">
    <source>
        <dbReference type="Proteomes" id="UP000799439"/>
    </source>
</evidence>
<evidence type="ECO:0000256" key="8">
    <source>
        <dbReference type="ARBA" id="ARBA00023315"/>
    </source>
</evidence>
<evidence type="ECO:0000256" key="4">
    <source>
        <dbReference type="ARBA" id="ARBA00022989"/>
    </source>
</evidence>
<dbReference type="PANTHER" id="PTHR22883:SF480">
    <property type="entry name" value="PALMITOYLTRANSFERASE SWF1"/>
    <property type="match status" value="1"/>
</dbReference>
<dbReference type="EC" id="2.3.1.225" evidence="10"/>
<keyword evidence="6" id="KW-0564">Palmitate</keyword>
<evidence type="ECO:0000256" key="1">
    <source>
        <dbReference type="ARBA" id="ARBA00004141"/>
    </source>
</evidence>
<keyword evidence="8 10" id="KW-0012">Acyltransferase</keyword>
<evidence type="ECO:0000259" key="11">
    <source>
        <dbReference type="Pfam" id="PF01529"/>
    </source>
</evidence>